<dbReference type="RefSeq" id="WP_039715523.1">
    <property type="nucleotide sequence ID" value="NZ_JTJC03000001.1"/>
</dbReference>
<dbReference type="Proteomes" id="UP000031532">
    <property type="component" value="Unassembled WGS sequence"/>
</dbReference>
<evidence type="ECO:0000313" key="2">
    <source>
        <dbReference type="Proteomes" id="UP000031532"/>
    </source>
</evidence>
<gene>
    <name evidence="1" type="ORF">QH73_0005420</name>
</gene>
<proteinExistence type="predicted"/>
<dbReference type="OrthoDB" id="514226at2"/>
<dbReference type="AlphaFoldDB" id="A0A9X5E4Z0"/>
<dbReference type="InterPro" id="IPR021705">
    <property type="entry name" value="DUF3288"/>
</dbReference>
<name>A0A9X5E4Z0_9CYAN</name>
<reference evidence="1 2" key="1">
    <citation type="journal article" date="2015" name="Genome Announc.">
        <title>Draft Genome Sequence of the Terrestrial Cyanobacterium Scytonema millei VB511283, Isolated from Eastern India.</title>
        <authorList>
            <person name="Sen D."/>
            <person name="Chandrababunaidu M.M."/>
            <person name="Singh D."/>
            <person name="Sanghi N."/>
            <person name="Ghorai A."/>
            <person name="Mishra G.P."/>
            <person name="Madduluri M."/>
            <person name="Adhikary S.P."/>
            <person name="Tripathy S."/>
        </authorList>
    </citation>
    <scope>NUCLEOTIDE SEQUENCE [LARGE SCALE GENOMIC DNA]</scope>
    <source>
        <strain evidence="1 2">VB511283</strain>
    </source>
</reference>
<keyword evidence="2" id="KW-1185">Reference proteome</keyword>
<organism evidence="1 2">
    <name type="scientific">Scytonema millei VB511283</name>
    <dbReference type="NCBI Taxonomy" id="1245923"/>
    <lineage>
        <taxon>Bacteria</taxon>
        <taxon>Bacillati</taxon>
        <taxon>Cyanobacteriota</taxon>
        <taxon>Cyanophyceae</taxon>
        <taxon>Nostocales</taxon>
        <taxon>Scytonemataceae</taxon>
        <taxon>Scytonema</taxon>
    </lineage>
</organism>
<accession>A0A9X5E4Z0</accession>
<evidence type="ECO:0000313" key="1">
    <source>
        <dbReference type="EMBL" id="NHC34107.1"/>
    </source>
</evidence>
<protein>
    <submittedName>
        <fullName evidence="1">DUF3288 family protein</fullName>
    </submittedName>
</protein>
<comment type="caution">
    <text evidence="1">The sequence shown here is derived from an EMBL/GenBank/DDBJ whole genome shotgun (WGS) entry which is preliminary data.</text>
</comment>
<dbReference type="EMBL" id="JTJC03000001">
    <property type="protein sequence ID" value="NHC34107.1"/>
    <property type="molecule type" value="Genomic_DNA"/>
</dbReference>
<dbReference type="Pfam" id="PF11691">
    <property type="entry name" value="DUF3288"/>
    <property type="match status" value="1"/>
</dbReference>
<sequence>MSANSETKDQQHPLYRRDRAIVDRLQTDPVSDYNLAELARLRIRYRGFPGARDIQSDLDAIMQRWNLTEDSLYEKTRQIHATSSIYQNAVRDAEDWS</sequence>